<keyword evidence="2" id="KW-1185">Reference proteome</keyword>
<dbReference type="EMBL" id="VFWZ01000002">
    <property type="protein sequence ID" value="TPN87886.1"/>
    <property type="molecule type" value="Genomic_DNA"/>
</dbReference>
<sequence length="349" mass="40984">MKYFISKVVLFVLPVLIALVSVNYFGDAAHIFDSKYEKKMVSIIEKKKNITNISNYDERVFQKELITTLNYNPDIIILGSSRTMMINSEYFPNKILYNNSVSGASIEDILAIYEINKVNNKNPKKIIIGIDPWLFNENNGQIRWKSIEQYYKKFHGDSDKIDLDIAKYKELISFSYFQESLLNLIGSITGSNELKETTKKYNDNATKLLDGSLVYGKDYRERDKDEVDRKAKSYVLGKIYSIEGFSSISSKIWEEFDKLIKDIRQNNIEVEFYVFPYHPHVYEKIHKEYQAVLEVENEIIRYSVEHNIKLTGSFNPQKLDMDESFFYDGMHCNERGIQKFMEYSLKQIE</sequence>
<protein>
    <recommendedName>
        <fullName evidence="3">SGNH/GDSL hydrolase family protein</fullName>
    </recommendedName>
</protein>
<dbReference type="AlphaFoldDB" id="A0A504JAB8"/>
<organism evidence="1 2">
    <name type="scientific">Aquimarina algicola</name>
    <dbReference type="NCBI Taxonomy" id="2589995"/>
    <lineage>
        <taxon>Bacteria</taxon>
        <taxon>Pseudomonadati</taxon>
        <taxon>Bacteroidota</taxon>
        <taxon>Flavobacteriia</taxon>
        <taxon>Flavobacteriales</taxon>
        <taxon>Flavobacteriaceae</taxon>
        <taxon>Aquimarina</taxon>
    </lineage>
</organism>
<dbReference type="RefSeq" id="WP_140592525.1">
    <property type="nucleotide sequence ID" value="NZ_VFWZ01000002.1"/>
</dbReference>
<dbReference type="OrthoDB" id="1834514at2"/>
<comment type="caution">
    <text evidence="1">The sequence shown here is derived from an EMBL/GenBank/DDBJ whole genome shotgun (WGS) entry which is preliminary data.</text>
</comment>
<reference evidence="1 2" key="1">
    <citation type="submission" date="2019-06" db="EMBL/GenBank/DDBJ databases">
        <authorList>
            <person name="Meng X."/>
        </authorList>
    </citation>
    <scope>NUCLEOTIDE SEQUENCE [LARGE SCALE GENOMIC DNA]</scope>
    <source>
        <strain evidence="1 2">M625</strain>
    </source>
</reference>
<dbReference type="GO" id="GO:0016788">
    <property type="term" value="F:hydrolase activity, acting on ester bonds"/>
    <property type="evidence" value="ECO:0007669"/>
    <property type="project" value="UniProtKB-ARBA"/>
</dbReference>
<evidence type="ECO:0008006" key="3">
    <source>
        <dbReference type="Google" id="ProtNLM"/>
    </source>
</evidence>
<gene>
    <name evidence="1" type="ORF">FHK87_09950</name>
</gene>
<proteinExistence type="predicted"/>
<evidence type="ECO:0000313" key="2">
    <source>
        <dbReference type="Proteomes" id="UP000315540"/>
    </source>
</evidence>
<accession>A0A504JAB8</accession>
<dbReference type="SUPFAM" id="SSF52266">
    <property type="entry name" value="SGNH hydrolase"/>
    <property type="match status" value="1"/>
</dbReference>
<evidence type="ECO:0000313" key="1">
    <source>
        <dbReference type="EMBL" id="TPN87886.1"/>
    </source>
</evidence>
<dbReference type="Proteomes" id="UP000315540">
    <property type="component" value="Unassembled WGS sequence"/>
</dbReference>
<dbReference type="Gene3D" id="3.40.50.1110">
    <property type="entry name" value="SGNH hydrolase"/>
    <property type="match status" value="1"/>
</dbReference>
<dbReference type="InterPro" id="IPR036514">
    <property type="entry name" value="SGNH_hydro_sf"/>
</dbReference>
<name>A0A504JAB8_9FLAO</name>